<dbReference type="EC" id="2.7.13.3" evidence="3"/>
<dbReference type="Pfam" id="PF00512">
    <property type="entry name" value="HisKA"/>
    <property type="match status" value="1"/>
</dbReference>
<evidence type="ECO:0000256" key="2">
    <source>
        <dbReference type="ARBA" id="ARBA00004236"/>
    </source>
</evidence>
<evidence type="ECO:0000313" key="10">
    <source>
        <dbReference type="Proteomes" id="UP000537326"/>
    </source>
</evidence>
<evidence type="ECO:0000256" key="7">
    <source>
        <dbReference type="ARBA" id="ARBA00023012"/>
    </source>
</evidence>
<accession>A0A7Y9YIA7</accession>
<dbReference type="SUPFAM" id="SSF55874">
    <property type="entry name" value="ATPase domain of HSP90 chaperone/DNA topoisomerase II/histidine kinase"/>
    <property type="match status" value="1"/>
</dbReference>
<dbReference type="GO" id="GO:0000155">
    <property type="term" value="F:phosphorelay sensor kinase activity"/>
    <property type="evidence" value="ECO:0007669"/>
    <property type="project" value="InterPro"/>
</dbReference>
<dbReference type="PANTHER" id="PTHR43711">
    <property type="entry name" value="TWO-COMPONENT HISTIDINE KINASE"/>
    <property type="match status" value="1"/>
</dbReference>
<dbReference type="PANTHER" id="PTHR43711:SF31">
    <property type="entry name" value="HISTIDINE KINASE"/>
    <property type="match status" value="1"/>
</dbReference>
<dbReference type="PROSITE" id="PS50109">
    <property type="entry name" value="HIS_KIN"/>
    <property type="match status" value="1"/>
</dbReference>
<dbReference type="SMART" id="SM00387">
    <property type="entry name" value="HATPase_c"/>
    <property type="match status" value="1"/>
</dbReference>
<proteinExistence type="predicted"/>
<keyword evidence="6 9" id="KW-0418">Kinase</keyword>
<dbReference type="InterPro" id="IPR003594">
    <property type="entry name" value="HATPase_dom"/>
</dbReference>
<keyword evidence="4" id="KW-0597">Phosphoprotein</keyword>
<reference evidence="9 10" key="1">
    <citation type="submission" date="2020-07" db="EMBL/GenBank/DDBJ databases">
        <title>Sequencing the genomes of 1000 actinobacteria strains.</title>
        <authorList>
            <person name="Klenk H.-P."/>
        </authorList>
    </citation>
    <scope>NUCLEOTIDE SEQUENCE [LARGE SCALE GENOMIC DNA]</scope>
    <source>
        <strain evidence="9 10">DSM 18248</strain>
    </source>
</reference>
<keyword evidence="7" id="KW-0902">Two-component regulatory system</keyword>
<keyword evidence="5" id="KW-0808">Transferase</keyword>
<dbReference type="InterPro" id="IPR036097">
    <property type="entry name" value="HisK_dim/P_sf"/>
</dbReference>
<dbReference type="PRINTS" id="PR00344">
    <property type="entry name" value="BCTRLSENSOR"/>
</dbReference>
<protein>
    <recommendedName>
        <fullName evidence="3">histidine kinase</fullName>
        <ecNumber evidence="3">2.7.13.3</ecNumber>
    </recommendedName>
</protein>
<dbReference type="SMART" id="SM00388">
    <property type="entry name" value="HisKA"/>
    <property type="match status" value="1"/>
</dbReference>
<keyword evidence="10" id="KW-1185">Reference proteome</keyword>
<comment type="catalytic activity">
    <reaction evidence="1">
        <text>ATP + protein L-histidine = ADP + protein N-phospho-L-histidine.</text>
        <dbReference type="EC" id="2.7.13.3"/>
    </reaction>
</comment>
<dbReference type="SUPFAM" id="SSF47384">
    <property type="entry name" value="Homodimeric domain of signal transducing histidine kinase"/>
    <property type="match status" value="1"/>
</dbReference>
<dbReference type="InterPro" id="IPR004358">
    <property type="entry name" value="Sig_transdc_His_kin-like_C"/>
</dbReference>
<comment type="caution">
    <text evidence="9">The sequence shown here is derived from an EMBL/GenBank/DDBJ whole genome shotgun (WGS) entry which is preliminary data.</text>
</comment>
<sequence length="438" mass="46348">MPPAPAEGLQELTDDVGVSAEAAALSRRLLVAEESVSGACELIATHFLGSEEVEMVVVALTLTPPADREAWLHLGDRVWLREWVCPGSPCHSVPRGEGPEGALTMPYVSQQARDEIVAVPDRDLLPPEGAKDRDELEQCDTAAIVTCALQRDAIMYGSLSIGRSTPGRWSAQLLADYRLIVATLAARLASQHSRLLLTDALANGDQARQQQQQFFATVGHELRTPLSTIIGYAELLTDQAERQPAGEFAEEVGRDAGHVLTASEHLLAVVEDLLGTGRLLGSEDSRRAVEVAGAVADVLHWHRVPADRHGVTVASVVPDGLTVLARPAGLRQVLTNLVGNAIVHNRAGGTVEVGAQPLVGEGGQSRVRVTVRDTGRGLSPVQLRSAFEPFVRFAGPSVKGTGLGLPLARTVAERDGGEIGAVSTPGEGSVFWVDLPAG</sequence>
<evidence type="ECO:0000256" key="5">
    <source>
        <dbReference type="ARBA" id="ARBA00022679"/>
    </source>
</evidence>
<evidence type="ECO:0000256" key="1">
    <source>
        <dbReference type="ARBA" id="ARBA00000085"/>
    </source>
</evidence>
<name>A0A7Y9YIA7_9ACTN</name>
<dbReference type="Pfam" id="PF02518">
    <property type="entry name" value="HATPase_c"/>
    <property type="match status" value="1"/>
</dbReference>
<evidence type="ECO:0000256" key="6">
    <source>
        <dbReference type="ARBA" id="ARBA00022777"/>
    </source>
</evidence>
<dbReference type="AlphaFoldDB" id="A0A7Y9YIA7"/>
<evidence type="ECO:0000313" key="9">
    <source>
        <dbReference type="EMBL" id="NYI10940.1"/>
    </source>
</evidence>
<comment type="subcellular location">
    <subcellularLocation>
        <location evidence="2">Cell membrane</location>
    </subcellularLocation>
</comment>
<dbReference type="InterPro" id="IPR036890">
    <property type="entry name" value="HATPase_C_sf"/>
</dbReference>
<dbReference type="Gene3D" id="1.10.287.130">
    <property type="match status" value="1"/>
</dbReference>
<dbReference type="RefSeq" id="WP_179531701.1">
    <property type="nucleotide sequence ID" value="NZ_BAAAPP010000005.1"/>
</dbReference>
<evidence type="ECO:0000256" key="4">
    <source>
        <dbReference type="ARBA" id="ARBA00022553"/>
    </source>
</evidence>
<dbReference type="GO" id="GO:0005886">
    <property type="term" value="C:plasma membrane"/>
    <property type="evidence" value="ECO:0007669"/>
    <property type="project" value="UniProtKB-SubCell"/>
</dbReference>
<organism evidence="9 10">
    <name type="scientific">Nocardioides marinus</name>
    <dbReference type="NCBI Taxonomy" id="374514"/>
    <lineage>
        <taxon>Bacteria</taxon>
        <taxon>Bacillati</taxon>
        <taxon>Actinomycetota</taxon>
        <taxon>Actinomycetes</taxon>
        <taxon>Propionibacteriales</taxon>
        <taxon>Nocardioidaceae</taxon>
        <taxon>Nocardioides</taxon>
    </lineage>
</organism>
<gene>
    <name evidence="9" type="ORF">BKA05_002455</name>
</gene>
<evidence type="ECO:0000256" key="3">
    <source>
        <dbReference type="ARBA" id="ARBA00012438"/>
    </source>
</evidence>
<evidence type="ECO:0000259" key="8">
    <source>
        <dbReference type="PROSITE" id="PS50109"/>
    </source>
</evidence>
<dbReference type="InterPro" id="IPR050736">
    <property type="entry name" value="Sensor_HK_Regulatory"/>
</dbReference>
<dbReference type="Gene3D" id="3.30.565.10">
    <property type="entry name" value="Histidine kinase-like ATPase, C-terminal domain"/>
    <property type="match status" value="1"/>
</dbReference>
<dbReference type="EMBL" id="JACBZI010000001">
    <property type="protein sequence ID" value="NYI10940.1"/>
    <property type="molecule type" value="Genomic_DNA"/>
</dbReference>
<feature type="domain" description="Histidine kinase" evidence="8">
    <location>
        <begin position="217"/>
        <end position="438"/>
    </location>
</feature>
<dbReference type="Proteomes" id="UP000537326">
    <property type="component" value="Unassembled WGS sequence"/>
</dbReference>
<dbReference type="InterPro" id="IPR005467">
    <property type="entry name" value="His_kinase_dom"/>
</dbReference>
<dbReference type="CDD" id="cd00082">
    <property type="entry name" value="HisKA"/>
    <property type="match status" value="1"/>
</dbReference>
<dbReference type="InterPro" id="IPR003661">
    <property type="entry name" value="HisK_dim/P_dom"/>
</dbReference>